<dbReference type="AlphaFoldDB" id="A0A8T9QAT8"/>
<keyword evidence="3" id="KW-1185">Reference proteome</keyword>
<name>A0A8T9QAT8_9BACT</name>
<dbReference type="GO" id="GO:0004180">
    <property type="term" value="F:carboxypeptidase activity"/>
    <property type="evidence" value="ECO:0007669"/>
    <property type="project" value="UniProtKB-KW"/>
</dbReference>
<sequence>MAGRNKPAAAGVLAPARPTRNSAAGRRGPWPDPNPTILRLRIYDPGTGQGLGFAAIQLWSSAGTLLHAAQAEADGTLQLPLPAADTLRLLVQVPGYHNAEELIRPGTAAGTLAIPLRPGPSNCP</sequence>
<gene>
    <name evidence="2" type="ORF">MUN79_10620</name>
</gene>
<dbReference type="EMBL" id="CP095046">
    <property type="protein sequence ID" value="UOQ74285.1"/>
    <property type="molecule type" value="Genomic_DNA"/>
</dbReference>
<protein>
    <submittedName>
        <fullName evidence="2">Carboxypeptidase-like regulatory domain-containing protein</fullName>
    </submittedName>
</protein>
<reference evidence="2" key="1">
    <citation type="submission" date="2022-04" db="EMBL/GenBank/DDBJ databases">
        <title>Hymenobacter sp. isolated from the air.</title>
        <authorList>
            <person name="Won M."/>
            <person name="Lee C.-M."/>
            <person name="Woen H.-Y."/>
            <person name="Kwon S.-W."/>
        </authorList>
    </citation>
    <scope>NUCLEOTIDE SEQUENCE</scope>
    <source>
        <strain evidence="2">5116S-3</strain>
    </source>
</reference>
<accession>A0A8T9QAT8</accession>
<feature type="region of interest" description="Disordered" evidence="1">
    <location>
        <begin position="1"/>
        <end position="35"/>
    </location>
</feature>
<keyword evidence="2" id="KW-0378">Hydrolase</keyword>
<proteinExistence type="predicted"/>
<dbReference type="Proteomes" id="UP000831796">
    <property type="component" value="Chromosome"/>
</dbReference>
<evidence type="ECO:0000313" key="3">
    <source>
        <dbReference type="Proteomes" id="UP000831796"/>
    </source>
</evidence>
<organism evidence="2 3">
    <name type="scientific">Hymenobacter cellulosilyticus</name>
    <dbReference type="NCBI Taxonomy" id="2932248"/>
    <lineage>
        <taxon>Bacteria</taxon>
        <taxon>Pseudomonadati</taxon>
        <taxon>Bacteroidota</taxon>
        <taxon>Cytophagia</taxon>
        <taxon>Cytophagales</taxon>
        <taxon>Hymenobacteraceae</taxon>
        <taxon>Hymenobacter</taxon>
    </lineage>
</organism>
<dbReference type="RefSeq" id="WP_244677627.1">
    <property type="nucleotide sequence ID" value="NZ_CP095046.1"/>
</dbReference>
<dbReference type="KEGG" id="hcu:MUN79_10620"/>
<keyword evidence="2" id="KW-0645">Protease</keyword>
<evidence type="ECO:0000313" key="2">
    <source>
        <dbReference type="EMBL" id="UOQ74285.1"/>
    </source>
</evidence>
<keyword evidence="2" id="KW-0121">Carboxypeptidase</keyword>
<evidence type="ECO:0000256" key="1">
    <source>
        <dbReference type="SAM" id="MobiDB-lite"/>
    </source>
</evidence>